<protein>
    <submittedName>
        <fullName evidence="1">Lipoprotein</fullName>
    </submittedName>
</protein>
<organism evidence="1 2">
    <name type="scientific">Leptospira terpstrae serovar Hualin str. LT 11-33 = ATCC 700639</name>
    <dbReference type="NCBI Taxonomy" id="1257025"/>
    <lineage>
        <taxon>Bacteria</taxon>
        <taxon>Pseudomonadati</taxon>
        <taxon>Spirochaetota</taxon>
        <taxon>Spirochaetia</taxon>
        <taxon>Leptospirales</taxon>
        <taxon>Leptospiraceae</taxon>
        <taxon>Leptospira</taxon>
    </lineage>
</organism>
<sequence>MTKPWLGVSLEGMSKHLFSFPTFLLLSLILSCAPKKQEIDAYDLKRVLERFAQNRIQTGLMADTKRPTPTDIALFEEACEVYRLSIPEAKEMLKKENKALYESIYGNE</sequence>
<reference evidence="1" key="1">
    <citation type="submission" date="2013-03" db="EMBL/GenBank/DDBJ databases">
        <authorList>
            <person name="Harkins D.M."/>
            <person name="Durkin A.S."/>
            <person name="Brinkac L.M."/>
            <person name="Haft D.H."/>
            <person name="Selengut J.D."/>
            <person name="Sanka R."/>
            <person name="DePew J."/>
            <person name="Purushe J."/>
            <person name="Hartskeerl R.A."/>
            <person name="Ahmed A."/>
            <person name="van der Linden H."/>
            <person name="Goris M.G.A."/>
            <person name="Vinetz J.M."/>
            <person name="Sutton G.G."/>
            <person name="Nierman W.C."/>
            <person name="Fouts D.E."/>
        </authorList>
    </citation>
    <scope>NUCLEOTIDE SEQUENCE [LARGE SCALE GENOMIC DNA]</scope>
    <source>
        <strain evidence="1">LT 11-33</strain>
    </source>
</reference>
<dbReference type="STRING" id="1257025.LEP1GSC203_1985"/>
<proteinExistence type="predicted"/>
<dbReference type="Proteomes" id="UP000012371">
    <property type="component" value="Unassembled WGS sequence"/>
</dbReference>
<dbReference type="NCBIfam" id="NF047469">
    <property type="entry name" value="UVExpRegProtLA1448"/>
    <property type="match status" value="1"/>
</dbReference>
<evidence type="ECO:0000313" key="2">
    <source>
        <dbReference type="Proteomes" id="UP000012371"/>
    </source>
</evidence>
<keyword evidence="1" id="KW-0449">Lipoprotein</keyword>
<accession>N1W0V2</accession>
<name>N1W0V2_9LEPT</name>
<evidence type="ECO:0000313" key="1">
    <source>
        <dbReference type="EMBL" id="EMY61301.1"/>
    </source>
</evidence>
<keyword evidence="2" id="KW-1185">Reference proteome</keyword>
<comment type="caution">
    <text evidence="1">The sequence shown here is derived from an EMBL/GenBank/DDBJ whole genome shotgun (WGS) entry which is preliminary data.</text>
</comment>
<dbReference type="AlphaFoldDB" id="N1W0V2"/>
<dbReference type="PROSITE" id="PS51257">
    <property type="entry name" value="PROKAR_LIPOPROTEIN"/>
    <property type="match status" value="1"/>
</dbReference>
<gene>
    <name evidence="1" type="ORF">LEP1GSC203_1985</name>
</gene>
<dbReference type="EMBL" id="AOGW02000010">
    <property type="protein sequence ID" value="EMY61301.1"/>
    <property type="molecule type" value="Genomic_DNA"/>
</dbReference>